<dbReference type="Pfam" id="PF01609">
    <property type="entry name" value="DDE_Tnp_1"/>
    <property type="match status" value="1"/>
</dbReference>
<proteinExistence type="predicted"/>
<protein>
    <submittedName>
        <fullName evidence="3">Transposase</fullName>
    </submittedName>
</protein>
<evidence type="ECO:0000313" key="4">
    <source>
        <dbReference type="Proteomes" id="UP000035720"/>
    </source>
</evidence>
<dbReference type="AlphaFoldDB" id="A0A077MFP1"/>
<accession>A0A077MFP1</accession>
<dbReference type="InterPro" id="IPR002559">
    <property type="entry name" value="Transposase_11"/>
</dbReference>
<feature type="domain" description="Transposase IS4-like" evidence="2">
    <location>
        <begin position="18"/>
        <end position="110"/>
    </location>
</feature>
<reference evidence="3 4" key="1">
    <citation type="journal article" date="2013" name="ISME J.">
        <title>A metabolic model for members of the genus Tetrasphaera involved in enhanced biological phosphorus removal.</title>
        <authorList>
            <person name="Kristiansen R."/>
            <person name="Nguyen H.T.T."/>
            <person name="Saunders A.M."/>
            <person name="Nielsen J.L."/>
            <person name="Wimmer R."/>
            <person name="Le V.Q."/>
            <person name="McIlroy S.J."/>
            <person name="Petrovski S."/>
            <person name="Seviour R.J."/>
            <person name="Calteau A."/>
            <person name="Nielsen K.L."/>
            <person name="Nielsen P.H."/>
        </authorList>
    </citation>
    <scope>NUCLEOTIDE SEQUENCE [LARGE SCALE GENOMIC DNA]</scope>
    <source>
        <strain evidence="3 4">Ben 74</strain>
    </source>
</reference>
<sequence>MPAEPPDHALRRSRGDLTTKLHALADPTCTPVLALLTTGQAGEPDAGPAAEGTGRDRSRHGLLADKAYSHSSTRTFLRDKRIKHTAPERSDQIAYRKTKGSKGARRVRRPKVQASQDRRAVFQPVQAGA</sequence>
<dbReference type="EMBL" id="CAJC01000171">
    <property type="protein sequence ID" value="CCI54092.1"/>
    <property type="molecule type" value="Genomic_DNA"/>
</dbReference>
<organism evidence="3 4">
    <name type="scientific">Nostocoides jenkinsii Ben 74</name>
    <dbReference type="NCBI Taxonomy" id="1193518"/>
    <lineage>
        <taxon>Bacteria</taxon>
        <taxon>Bacillati</taxon>
        <taxon>Actinomycetota</taxon>
        <taxon>Actinomycetes</taxon>
        <taxon>Micrococcales</taxon>
        <taxon>Intrasporangiaceae</taxon>
        <taxon>Nostocoides</taxon>
    </lineage>
</organism>
<keyword evidence="4" id="KW-1185">Reference proteome</keyword>
<evidence type="ECO:0000313" key="3">
    <source>
        <dbReference type="EMBL" id="CCI54092.1"/>
    </source>
</evidence>
<dbReference type="GO" id="GO:0006313">
    <property type="term" value="P:DNA transposition"/>
    <property type="evidence" value="ECO:0007669"/>
    <property type="project" value="InterPro"/>
</dbReference>
<dbReference type="Proteomes" id="UP000035720">
    <property type="component" value="Unassembled WGS sequence"/>
</dbReference>
<feature type="compositionally biased region" description="Basic residues" evidence="1">
    <location>
        <begin position="96"/>
        <end position="111"/>
    </location>
</feature>
<gene>
    <name evidence="3" type="ORF">BN13_590018</name>
</gene>
<dbReference type="STRING" id="1193518.BN13_590018"/>
<feature type="compositionally biased region" description="Low complexity" evidence="1">
    <location>
        <begin position="39"/>
        <end position="52"/>
    </location>
</feature>
<evidence type="ECO:0000256" key="1">
    <source>
        <dbReference type="SAM" id="MobiDB-lite"/>
    </source>
</evidence>
<dbReference type="GO" id="GO:0003677">
    <property type="term" value="F:DNA binding"/>
    <property type="evidence" value="ECO:0007669"/>
    <property type="project" value="InterPro"/>
</dbReference>
<feature type="region of interest" description="Disordered" evidence="1">
    <location>
        <begin position="39"/>
        <end position="129"/>
    </location>
</feature>
<evidence type="ECO:0000259" key="2">
    <source>
        <dbReference type="Pfam" id="PF01609"/>
    </source>
</evidence>
<dbReference type="GO" id="GO:0004803">
    <property type="term" value="F:transposase activity"/>
    <property type="evidence" value="ECO:0007669"/>
    <property type="project" value="InterPro"/>
</dbReference>
<comment type="caution">
    <text evidence="3">The sequence shown here is derived from an EMBL/GenBank/DDBJ whole genome shotgun (WGS) entry which is preliminary data.</text>
</comment>
<name>A0A077MFP1_9MICO</name>